<accession>A0A382E0T1</accession>
<dbReference type="PROSITE" id="PS50983">
    <property type="entry name" value="FE_B12_PBP"/>
    <property type="match status" value="1"/>
</dbReference>
<reference evidence="3" key="1">
    <citation type="submission" date="2018-05" db="EMBL/GenBank/DDBJ databases">
        <authorList>
            <person name="Lanie J.A."/>
            <person name="Ng W.-L."/>
            <person name="Kazmierczak K.M."/>
            <person name="Andrzejewski T.M."/>
            <person name="Davidsen T.M."/>
            <person name="Wayne K.J."/>
            <person name="Tettelin H."/>
            <person name="Glass J.I."/>
            <person name="Rusch D."/>
            <person name="Podicherti R."/>
            <person name="Tsui H.-C.T."/>
            <person name="Winkler M.E."/>
        </authorList>
    </citation>
    <scope>NUCLEOTIDE SEQUENCE</scope>
</reference>
<evidence type="ECO:0000259" key="2">
    <source>
        <dbReference type="PROSITE" id="PS50983"/>
    </source>
</evidence>
<dbReference type="InterPro" id="IPR050902">
    <property type="entry name" value="ABC_Transporter_SBP"/>
</dbReference>
<gene>
    <name evidence="3" type="ORF">METZ01_LOCUS196397</name>
</gene>
<feature type="domain" description="Fe/B12 periplasmic-binding" evidence="2">
    <location>
        <begin position="45"/>
        <end position="282"/>
    </location>
</feature>
<organism evidence="3">
    <name type="scientific">marine metagenome</name>
    <dbReference type="NCBI Taxonomy" id="408172"/>
    <lineage>
        <taxon>unclassified sequences</taxon>
        <taxon>metagenomes</taxon>
        <taxon>ecological metagenomes</taxon>
    </lineage>
</organism>
<keyword evidence="1" id="KW-0732">Signal</keyword>
<sequence length="282" mass="29830">MLVATAWSATGCRLDRQESSSKTVGAITLLDASGIEHVLPRPAERLVSLVPSATETLRAMGAESTLVGRTDYDTGPWIAELPSVGGGIGPNLEAVVALQPDLVVRFAGGQDRVTPSRLDELGIPHISIRPNQIEDIYTTAKLLGRATGYEAAADSLVQAIQSNLERVASVTATLPRQRVAYVLGGTPPWVSGPGTYIHQVITLVGGDNVFGDLDPLYSAVSREEILDREIDVVLIANNGAIDPFLSQGTRIEVFGPALEMPGPDVVEAASRVAELLHGIELP</sequence>
<dbReference type="Gene3D" id="3.40.50.1980">
    <property type="entry name" value="Nitrogenase molybdenum iron protein domain"/>
    <property type="match status" value="2"/>
</dbReference>
<dbReference type="SUPFAM" id="SSF53807">
    <property type="entry name" value="Helical backbone' metal receptor"/>
    <property type="match status" value="1"/>
</dbReference>
<protein>
    <recommendedName>
        <fullName evidence="2">Fe/B12 periplasmic-binding domain-containing protein</fullName>
    </recommendedName>
</protein>
<dbReference type="InterPro" id="IPR002491">
    <property type="entry name" value="ABC_transptr_periplasmic_BD"/>
</dbReference>
<proteinExistence type="predicted"/>
<name>A0A382E0T1_9ZZZZ</name>
<dbReference type="InterPro" id="IPR054828">
    <property type="entry name" value="Vit_B12_bind_prot"/>
</dbReference>
<dbReference type="PANTHER" id="PTHR30535">
    <property type="entry name" value="VITAMIN B12-BINDING PROTEIN"/>
    <property type="match status" value="1"/>
</dbReference>
<evidence type="ECO:0000313" key="3">
    <source>
        <dbReference type="EMBL" id="SVB43543.1"/>
    </source>
</evidence>
<dbReference type="Pfam" id="PF01497">
    <property type="entry name" value="Peripla_BP_2"/>
    <property type="match status" value="1"/>
</dbReference>
<dbReference type="PANTHER" id="PTHR30535:SF34">
    <property type="entry name" value="MOLYBDATE-BINDING PROTEIN MOLA"/>
    <property type="match status" value="1"/>
</dbReference>
<dbReference type="AlphaFoldDB" id="A0A382E0T1"/>
<dbReference type="NCBIfam" id="NF038402">
    <property type="entry name" value="TroA_like"/>
    <property type="match status" value="1"/>
</dbReference>
<dbReference type="EMBL" id="UINC01041788">
    <property type="protein sequence ID" value="SVB43543.1"/>
    <property type="molecule type" value="Genomic_DNA"/>
</dbReference>
<evidence type="ECO:0000256" key="1">
    <source>
        <dbReference type="ARBA" id="ARBA00022729"/>
    </source>
</evidence>